<feature type="compositionally biased region" description="Acidic residues" evidence="7">
    <location>
        <begin position="32"/>
        <end position="63"/>
    </location>
</feature>
<evidence type="ECO:0000256" key="4">
    <source>
        <dbReference type="ARBA" id="ARBA00023186"/>
    </source>
</evidence>
<comment type="similarity">
    <text evidence="3">Belongs to the CHZ1 family.</text>
</comment>
<evidence type="ECO:0000256" key="6">
    <source>
        <dbReference type="ARBA" id="ARBA00025877"/>
    </source>
</evidence>
<dbReference type="AlphaFoldDB" id="A0A8J8W8V3"/>
<feature type="compositionally biased region" description="Basic and acidic residues" evidence="7">
    <location>
        <begin position="79"/>
        <end position="91"/>
    </location>
</feature>
<comment type="caution">
    <text evidence="9">The sequence shown here is derived from an EMBL/GenBank/DDBJ whole genome shotgun (WGS) entry which is preliminary data.</text>
</comment>
<evidence type="ECO:0000256" key="3">
    <source>
        <dbReference type="ARBA" id="ARBA00008057"/>
    </source>
</evidence>
<evidence type="ECO:0000259" key="8">
    <source>
        <dbReference type="SMART" id="SM01082"/>
    </source>
</evidence>
<name>A0A8J8W8V3_9EURO</name>
<dbReference type="InterPro" id="IPR019098">
    <property type="entry name" value="Histone_chaperone_domain_CHZ"/>
</dbReference>
<dbReference type="EMBL" id="WIWV01000007">
    <property type="protein sequence ID" value="KAF7719233.1"/>
    <property type="molecule type" value="Genomic_DNA"/>
</dbReference>
<evidence type="ECO:0000256" key="7">
    <source>
        <dbReference type="SAM" id="MobiDB-lite"/>
    </source>
</evidence>
<evidence type="ECO:0000256" key="1">
    <source>
        <dbReference type="ARBA" id="ARBA00002212"/>
    </source>
</evidence>
<evidence type="ECO:0000313" key="9">
    <source>
        <dbReference type="EMBL" id="KAF7719233.1"/>
    </source>
</evidence>
<proteinExistence type="inferred from homology"/>
<evidence type="ECO:0000313" key="10">
    <source>
        <dbReference type="Proteomes" id="UP000631181"/>
    </source>
</evidence>
<protein>
    <recommendedName>
        <fullName evidence="8">Histone chaperone domain-containing protein</fullName>
    </recommendedName>
</protein>
<feature type="compositionally biased region" description="Basic and acidic residues" evidence="7">
    <location>
        <begin position="19"/>
        <end position="29"/>
    </location>
</feature>
<keyword evidence="10" id="KW-1185">Reference proteome</keyword>
<sequence>MGDHATTNNPSSTTTEAAFADKGKGKAQDPDMSMEDDSDSESDNGEEMVETVDEEEANDELEPISETNIINGGRRTRGKKIDWEEVRKTSDDMDDEEDDDEDYQGGADEDQMRD</sequence>
<dbReference type="Pfam" id="PF09649">
    <property type="entry name" value="CHZ"/>
    <property type="match status" value="1"/>
</dbReference>
<comment type="function">
    <text evidence="1">Forms a chaperone-bound H2A.Z-H2B complex that acts as a source for SWR1 complex-dependent H2A to H2A.Z histone replacement in chromatin.</text>
</comment>
<keyword evidence="4" id="KW-0143">Chaperone</keyword>
<dbReference type="OrthoDB" id="4174291at2759"/>
<comment type="subcellular location">
    <subcellularLocation>
        <location evidence="2">Nucleus</location>
    </subcellularLocation>
</comment>
<feature type="compositionally biased region" description="Polar residues" evidence="7">
    <location>
        <begin position="1"/>
        <end position="16"/>
    </location>
</feature>
<dbReference type="GO" id="GO:0005634">
    <property type="term" value="C:nucleus"/>
    <property type="evidence" value="ECO:0007669"/>
    <property type="project" value="UniProtKB-SubCell"/>
</dbReference>
<feature type="domain" description="Histone chaperone" evidence="8">
    <location>
        <begin position="55"/>
        <end position="92"/>
    </location>
</feature>
<keyword evidence="5" id="KW-0539">Nucleus</keyword>
<accession>A0A8J8W8V3</accession>
<evidence type="ECO:0000256" key="5">
    <source>
        <dbReference type="ARBA" id="ARBA00023242"/>
    </source>
</evidence>
<feature type="compositionally biased region" description="Acidic residues" evidence="7">
    <location>
        <begin position="92"/>
        <end position="114"/>
    </location>
</feature>
<organism evidence="9 10">
    <name type="scientific">Penicillium ucsense</name>
    <dbReference type="NCBI Taxonomy" id="2839758"/>
    <lineage>
        <taxon>Eukaryota</taxon>
        <taxon>Fungi</taxon>
        <taxon>Dikarya</taxon>
        <taxon>Ascomycota</taxon>
        <taxon>Pezizomycotina</taxon>
        <taxon>Eurotiomycetes</taxon>
        <taxon>Eurotiomycetidae</taxon>
        <taxon>Eurotiales</taxon>
        <taxon>Aspergillaceae</taxon>
        <taxon>Penicillium</taxon>
    </lineage>
</organism>
<feature type="region of interest" description="Disordered" evidence="7">
    <location>
        <begin position="1"/>
        <end position="114"/>
    </location>
</feature>
<dbReference type="SMART" id="SM01082">
    <property type="entry name" value="CHZ"/>
    <property type="match status" value="1"/>
</dbReference>
<dbReference type="Proteomes" id="UP000631181">
    <property type="component" value="Unassembled WGS sequence"/>
</dbReference>
<comment type="subunit">
    <text evidence="6">Forms a heterotrimer with H2A.Z-H2B, stabilizing the association of the histone dimer. Also, with a lower affinity, forms a heterotrimer with H2A-H2B.</text>
</comment>
<gene>
    <name evidence="9" type="ORF">PECM_007524</name>
</gene>
<reference evidence="9" key="1">
    <citation type="journal article" date="2020" name="Front. Microbiol.">
        <title>Gene regulatory networks of Penicillium echinulatum 2HH and Penicillium oxalicum 114-2 inferred by a computational biology approach.</title>
        <authorList>
            <person name="Lenz A.R."/>
            <person name="Galan-Vasquez E."/>
            <person name="Balbinot E."/>
            <person name="De Abreu F.P."/>
            <person name="De Oliveira N.S."/>
            <person name="Da Rosa L.O."/>
            <person name="De Avila E Silva S."/>
            <person name="Camassola M."/>
            <person name="Dillon A.J.P."/>
            <person name="Perez-Rueda E."/>
        </authorList>
    </citation>
    <scope>NUCLEOTIDE SEQUENCE</scope>
    <source>
        <strain evidence="9">S1M29</strain>
    </source>
</reference>
<evidence type="ECO:0000256" key="2">
    <source>
        <dbReference type="ARBA" id="ARBA00004123"/>
    </source>
</evidence>